<dbReference type="AlphaFoldDB" id="A0A561VQB8"/>
<name>A0A561VQB8_ACTTI</name>
<gene>
    <name evidence="6" type="ORF">FHX34_10460</name>
</gene>
<evidence type="ECO:0000256" key="4">
    <source>
        <dbReference type="SAM" id="MobiDB-lite"/>
    </source>
</evidence>
<dbReference type="Pfam" id="PF02156">
    <property type="entry name" value="Glyco_hydro_26"/>
    <property type="match status" value="1"/>
</dbReference>
<dbReference type="EMBL" id="VIWY01000004">
    <property type="protein sequence ID" value="TWG13772.1"/>
    <property type="molecule type" value="Genomic_DNA"/>
</dbReference>
<keyword evidence="1 3" id="KW-0378">Hydrolase</keyword>
<dbReference type="Gene3D" id="3.20.20.80">
    <property type="entry name" value="Glycosidases"/>
    <property type="match status" value="1"/>
</dbReference>
<organism evidence="6 7">
    <name type="scientific">Actinoplanes teichomyceticus</name>
    <dbReference type="NCBI Taxonomy" id="1867"/>
    <lineage>
        <taxon>Bacteria</taxon>
        <taxon>Bacillati</taxon>
        <taxon>Actinomycetota</taxon>
        <taxon>Actinomycetes</taxon>
        <taxon>Micromonosporales</taxon>
        <taxon>Micromonosporaceae</taxon>
        <taxon>Actinoplanes</taxon>
    </lineage>
</organism>
<evidence type="ECO:0000256" key="3">
    <source>
        <dbReference type="PROSITE-ProRule" id="PRU01100"/>
    </source>
</evidence>
<dbReference type="GO" id="GO:0004553">
    <property type="term" value="F:hydrolase activity, hydrolyzing O-glycosyl compounds"/>
    <property type="evidence" value="ECO:0007669"/>
    <property type="project" value="InterPro"/>
</dbReference>
<protein>
    <submittedName>
        <fullName evidence="6">Glycosyl hydrolase family 26</fullName>
    </submittedName>
</protein>
<sequence length="494" mass="54142">MRQTLRVATVTAFAMSVVTTLAWAWTGGVEQIGLVPSGDPVMTAMPGASRSAAYRETPPARTAAPPMTLPADPDRADRLRPTVLSAAARPLRPGVPARAASGLGVAAGPRRAVVPGRAASGLGVAAGPRRAVVPGRAASGLGVAAGPRRAVVPARTASGLGVAAGPVRAGGPARTAPARKPCRTGRKLVPTCGVLWGVAPGARTEERGSPALADFERKTGRHQDIYHGYHHGIRQVFPTPQEIAIARQPGRKRILLLNWKPESTTWARIAKGDRRTDEFLDRMARHLRHNFREPFFFAIHHEAEDQVRERAGSGYTARDYAAMFRHVVERLRRHGADHLVTVLVHMAYVPHTTKSWFSDMYPGDDVVDWIGFDTYSYSDPGYGHGDFAELLNRRSARKPGWPGFYNWVRAHHPRKPLMVAEWGVWFSKRNPGHMAEFYREVGRQIGRFPAIKAMVHFETPANRKGQDSSVDSTPAALREYRRLGRLPVFQVVIG</sequence>
<feature type="region of interest" description="Disordered" evidence="4">
    <location>
        <begin position="55"/>
        <end position="76"/>
    </location>
</feature>
<comment type="caution">
    <text evidence="6">The sequence shown here is derived from an EMBL/GenBank/DDBJ whole genome shotgun (WGS) entry which is preliminary data.</text>
</comment>
<dbReference type="InterPro" id="IPR017853">
    <property type="entry name" value="GH"/>
</dbReference>
<feature type="active site" description="Proton donor" evidence="3">
    <location>
        <position position="302"/>
    </location>
</feature>
<dbReference type="SUPFAM" id="SSF51445">
    <property type="entry name" value="(Trans)glycosidases"/>
    <property type="match status" value="1"/>
</dbReference>
<feature type="domain" description="GH26" evidence="5">
    <location>
        <begin position="175"/>
        <end position="480"/>
    </location>
</feature>
<keyword evidence="2 3" id="KW-0326">Glycosidase</keyword>
<accession>A0A561VQB8</accession>
<feature type="compositionally biased region" description="Low complexity" evidence="4">
    <location>
        <begin position="55"/>
        <end position="71"/>
    </location>
</feature>
<dbReference type="Proteomes" id="UP000320239">
    <property type="component" value="Unassembled WGS sequence"/>
</dbReference>
<dbReference type="PROSITE" id="PS51764">
    <property type="entry name" value="GH26"/>
    <property type="match status" value="1"/>
</dbReference>
<dbReference type="InterPro" id="IPR022790">
    <property type="entry name" value="GH26_dom"/>
</dbReference>
<evidence type="ECO:0000313" key="6">
    <source>
        <dbReference type="EMBL" id="TWG13772.1"/>
    </source>
</evidence>
<dbReference type="RefSeq" id="WP_244940666.1">
    <property type="nucleotide sequence ID" value="NZ_VIWY01000004.1"/>
</dbReference>
<evidence type="ECO:0000259" key="5">
    <source>
        <dbReference type="PROSITE" id="PS51764"/>
    </source>
</evidence>
<evidence type="ECO:0000313" key="7">
    <source>
        <dbReference type="Proteomes" id="UP000320239"/>
    </source>
</evidence>
<proteinExistence type="inferred from homology"/>
<feature type="active site" description="Nucleophile" evidence="3">
    <location>
        <position position="421"/>
    </location>
</feature>
<reference evidence="6 7" key="1">
    <citation type="submission" date="2019-06" db="EMBL/GenBank/DDBJ databases">
        <title>Sequencing the genomes of 1000 actinobacteria strains.</title>
        <authorList>
            <person name="Klenk H.-P."/>
        </authorList>
    </citation>
    <scope>NUCLEOTIDE SEQUENCE [LARGE SCALE GENOMIC DNA]</scope>
    <source>
        <strain evidence="6 7">DSM 43866</strain>
    </source>
</reference>
<comment type="similarity">
    <text evidence="3">Belongs to the glycosyl hydrolase 26 family.</text>
</comment>
<keyword evidence="7" id="KW-1185">Reference proteome</keyword>
<evidence type="ECO:0000256" key="1">
    <source>
        <dbReference type="ARBA" id="ARBA00022801"/>
    </source>
</evidence>
<evidence type="ECO:0000256" key="2">
    <source>
        <dbReference type="ARBA" id="ARBA00023295"/>
    </source>
</evidence>